<accession>A0A914QBF8</accession>
<dbReference type="AlphaFoldDB" id="A0A914QBF8"/>
<reference evidence="2" key="1">
    <citation type="submission" date="2022-11" db="UniProtKB">
        <authorList>
            <consortium name="WormBaseParasite"/>
        </authorList>
    </citation>
    <scope>IDENTIFICATION</scope>
</reference>
<protein>
    <submittedName>
        <fullName evidence="2">Antifreeze protein</fullName>
    </submittedName>
</protein>
<evidence type="ECO:0000313" key="1">
    <source>
        <dbReference type="Proteomes" id="UP000887578"/>
    </source>
</evidence>
<keyword evidence="1" id="KW-1185">Reference proteome</keyword>
<organism evidence="1 2">
    <name type="scientific">Panagrolaimus davidi</name>
    <dbReference type="NCBI Taxonomy" id="227884"/>
    <lineage>
        <taxon>Eukaryota</taxon>
        <taxon>Metazoa</taxon>
        <taxon>Ecdysozoa</taxon>
        <taxon>Nematoda</taxon>
        <taxon>Chromadorea</taxon>
        <taxon>Rhabditida</taxon>
        <taxon>Tylenchina</taxon>
        <taxon>Panagrolaimomorpha</taxon>
        <taxon>Panagrolaimoidea</taxon>
        <taxon>Panagrolaimidae</taxon>
        <taxon>Panagrolaimus</taxon>
    </lineage>
</organism>
<dbReference type="Proteomes" id="UP000887578">
    <property type="component" value="Unplaced"/>
</dbReference>
<dbReference type="WBParaSite" id="PDA_v2.g24501.t1">
    <property type="protein sequence ID" value="PDA_v2.g24501.t1"/>
    <property type="gene ID" value="PDA_v2.g24501"/>
</dbReference>
<proteinExistence type="predicted"/>
<evidence type="ECO:0000313" key="2">
    <source>
        <dbReference type="WBParaSite" id="PDA_v2.g24501.t1"/>
    </source>
</evidence>
<name>A0A914QBF8_9BILA</name>
<sequence length="112" mass="11658">MFSVTTATTTTTATIITTTTTVSPACAPTSCSINDLMDFTTTITGPTTDATTCITTINIMCNGGLTMVRIRSGGTIVFVAPPVTLRCNEASGDFAYDFTPGTFTDVNSAFCQ</sequence>